<dbReference type="InterPro" id="IPR002550">
    <property type="entry name" value="CNNM"/>
</dbReference>
<dbReference type="EMBL" id="JAFLQW010000037">
    <property type="protein sequence ID" value="MBO0347782.1"/>
    <property type="molecule type" value="Genomic_DNA"/>
</dbReference>
<keyword evidence="3" id="KW-1003">Cell membrane</keyword>
<dbReference type="PROSITE" id="PS51371">
    <property type="entry name" value="CBS"/>
    <property type="match status" value="1"/>
</dbReference>
<proteinExistence type="inferred from homology"/>
<dbReference type="PANTHER" id="PTHR43099:SF2">
    <property type="entry name" value="UPF0053 PROTEIN YRKA"/>
    <property type="match status" value="1"/>
</dbReference>
<feature type="domain" description="CNNM transmembrane" evidence="14">
    <location>
        <begin position="43"/>
        <end position="251"/>
    </location>
</feature>
<feature type="compositionally biased region" description="Polar residues" evidence="11">
    <location>
        <begin position="507"/>
        <end position="528"/>
    </location>
</feature>
<dbReference type="PROSITE" id="PS51846">
    <property type="entry name" value="CNNM"/>
    <property type="match status" value="1"/>
</dbReference>
<comment type="similarity">
    <text evidence="2">Belongs to the UPF0053 family.</text>
</comment>
<keyword evidence="16" id="KW-1185">Reference proteome</keyword>
<keyword evidence="8 10" id="KW-0472">Membrane</keyword>
<dbReference type="SUPFAM" id="SSF54631">
    <property type="entry name" value="CBS-domain pair"/>
    <property type="match status" value="1"/>
</dbReference>
<dbReference type="InterPro" id="IPR046342">
    <property type="entry name" value="CBS_dom_sf"/>
</dbReference>
<feature type="transmembrane region" description="Helical" evidence="12">
    <location>
        <begin position="146"/>
        <end position="167"/>
    </location>
</feature>
<evidence type="ECO:0000256" key="12">
    <source>
        <dbReference type="SAM" id="Phobius"/>
    </source>
</evidence>
<dbReference type="SUPFAM" id="SSF56176">
    <property type="entry name" value="FAD-binding/transporter-associated domain-like"/>
    <property type="match status" value="1"/>
</dbReference>
<keyword evidence="5" id="KW-0677">Repeat</keyword>
<evidence type="ECO:0000256" key="1">
    <source>
        <dbReference type="ARBA" id="ARBA00004651"/>
    </source>
</evidence>
<keyword evidence="6 10" id="KW-1133">Transmembrane helix</keyword>
<evidence type="ECO:0000256" key="8">
    <source>
        <dbReference type="ARBA" id="ARBA00023136"/>
    </source>
</evidence>
<evidence type="ECO:0000256" key="7">
    <source>
        <dbReference type="ARBA" id="ARBA00023122"/>
    </source>
</evidence>
<dbReference type="Pfam" id="PF03471">
    <property type="entry name" value="CorC_HlyC"/>
    <property type="match status" value="1"/>
</dbReference>
<evidence type="ECO:0000256" key="6">
    <source>
        <dbReference type="ARBA" id="ARBA00022989"/>
    </source>
</evidence>
<organism evidence="15 16">
    <name type="scientific">Phormidium pseudopriestleyi FRX01</name>
    <dbReference type="NCBI Taxonomy" id="1759528"/>
    <lineage>
        <taxon>Bacteria</taxon>
        <taxon>Bacillati</taxon>
        <taxon>Cyanobacteriota</taxon>
        <taxon>Cyanophyceae</taxon>
        <taxon>Oscillatoriophycideae</taxon>
        <taxon>Oscillatoriales</taxon>
        <taxon>Oscillatoriaceae</taxon>
        <taxon>Phormidium</taxon>
    </lineage>
</organism>
<comment type="caution">
    <text evidence="15">The sequence shown here is derived from an EMBL/GenBank/DDBJ whole genome shotgun (WGS) entry which is preliminary data.</text>
</comment>
<evidence type="ECO:0000256" key="9">
    <source>
        <dbReference type="PROSITE-ProRule" id="PRU00703"/>
    </source>
</evidence>
<dbReference type="InterPro" id="IPR000644">
    <property type="entry name" value="CBS_dom"/>
</dbReference>
<evidence type="ECO:0000313" key="16">
    <source>
        <dbReference type="Proteomes" id="UP000664844"/>
    </source>
</evidence>
<evidence type="ECO:0000256" key="3">
    <source>
        <dbReference type="ARBA" id="ARBA00022475"/>
    </source>
</evidence>
<dbReference type="PANTHER" id="PTHR43099">
    <property type="entry name" value="UPF0053 PROTEIN YRKA"/>
    <property type="match status" value="1"/>
</dbReference>
<dbReference type="Gene3D" id="3.10.580.10">
    <property type="entry name" value="CBS-domain"/>
    <property type="match status" value="1"/>
</dbReference>
<sequence>MVRSLSYFSALGGMVTLGVVGLQSDLAIASHLAVVVPGSSLQTWQDIALRLVAVFGLIAINAFFVTTEFAIVSVRRSRINHLADNGDLQAKIVQHLHRNIERLLSTTQLGITLSSLALGWIGENTMAVIVAEWIVWLPIRPDIAQMMAHGLAIPLAFLIVAYLQIVLGELCPKTLALLYSEQLARLLGPPSLAIARFFHPFIWILDRSTRWLLSLAGIRFNAQAWSNRITPEELQLIIATERESTGLEAEERELLNNVFEFGEVSAREVMVPRTSIHGISHNATFQMLLNEVVSTGHSRYPVIGESLDDVRGIVYFKELAGPLAQGVLTPDTPLTPWIRPARFVAEYTPLSELLPIVQRSQRPMVMVVDEFGGTAGLVTISDLVAQIIGEGPELSDSEELTIQMVDEQTWMVQAQMNLEEVNELLNFDLPLTDEYQTLGGFLLYQFQKIPASGETLLYDHLEFTVVSTEGPRLNQIRIYRPELTNPISSNLDSVDSLPTDLELNAPEQESASSASDFNLNESEQLSDSASRDFDLEEDELLLSSSQHFDFYDNENQDEDEDEESLPSSSPDLDLDSH</sequence>
<comment type="subcellular location">
    <subcellularLocation>
        <location evidence="1">Cell membrane</location>
        <topology evidence="1">Multi-pass membrane protein</topology>
    </subcellularLocation>
</comment>
<keyword evidence="4 10" id="KW-0812">Transmembrane</keyword>
<dbReference type="Gene3D" id="3.30.465.10">
    <property type="match status" value="1"/>
</dbReference>
<feature type="transmembrane region" description="Helical" evidence="12">
    <location>
        <begin position="47"/>
        <end position="72"/>
    </location>
</feature>
<dbReference type="CDD" id="cd04590">
    <property type="entry name" value="CBS_pair_CorC_HlyC_assoc"/>
    <property type="match status" value="1"/>
</dbReference>
<evidence type="ECO:0000259" key="13">
    <source>
        <dbReference type="PROSITE" id="PS51371"/>
    </source>
</evidence>
<dbReference type="InterPro" id="IPR016169">
    <property type="entry name" value="FAD-bd_PCMH_sub2"/>
</dbReference>
<feature type="domain" description="CBS" evidence="13">
    <location>
        <begin position="334"/>
        <end position="393"/>
    </location>
</feature>
<dbReference type="Pfam" id="PF01595">
    <property type="entry name" value="CNNM"/>
    <property type="match status" value="1"/>
</dbReference>
<evidence type="ECO:0000256" key="11">
    <source>
        <dbReference type="SAM" id="MobiDB-lite"/>
    </source>
</evidence>
<dbReference type="SMART" id="SM01091">
    <property type="entry name" value="CorC_HlyC"/>
    <property type="match status" value="1"/>
</dbReference>
<accession>A0ABS3FL22</accession>
<dbReference type="InterPro" id="IPR005170">
    <property type="entry name" value="Transptr-assoc_dom"/>
</dbReference>
<reference evidence="15 16" key="1">
    <citation type="submission" date="2021-03" db="EMBL/GenBank/DDBJ databases">
        <title>Metabolic Capacity of the Antarctic Cyanobacterium Phormidium pseudopriestleyi that Sustains Oxygenic Photosynthesis in the Presence of Hydrogen Sulfide.</title>
        <authorList>
            <person name="Lumian J.E."/>
            <person name="Jungblut A.D."/>
            <person name="Dillon M.L."/>
            <person name="Hawes I."/>
            <person name="Doran P.T."/>
            <person name="Mackey T.J."/>
            <person name="Dick G.J."/>
            <person name="Grettenberger C.L."/>
            <person name="Sumner D.Y."/>
        </authorList>
    </citation>
    <scope>NUCLEOTIDE SEQUENCE [LARGE SCALE GENOMIC DNA]</scope>
    <source>
        <strain evidence="15 16">FRX01</strain>
    </source>
</reference>
<dbReference type="Pfam" id="PF00571">
    <property type="entry name" value="CBS"/>
    <property type="match status" value="1"/>
</dbReference>
<protein>
    <submittedName>
        <fullName evidence="15">HlyC/CorC family transporter</fullName>
    </submittedName>
</protein>
<evidence type="ECO:0000256" key="10">
    <source>
        <dbReference type="PROSITE-ProRule" id="PRU01193"/>
    </source>
</evidence>
<name>A0ABS3FL22_9CYAN</name>
<feature type="transmembrane region" description="Helical" evidence="12">
    <location>
        <begin position="7"/>
        <end position="35"/>
    </location>
</feature>
<evidence type="ECO:0000256" key="5">
    <source>
        <dbReference type="ARBA" id="ARBA00022737"/>
    </source>
</evidence>
<dbReference type="Proteomes" id="UP000664844">
    <property type="component" value="Unassembled WGS sequence"/>
</dbReference>
<evidence type="ECO:0000256" key="4">
    <source>
        <dbReference type="ARBA" id="ARBA00022692"/>
    </source>
</evidence>
<keyword evidence="7 9" id="KW-0129">CBS domain</keyword>
<gene>
    <name evidence="15" type="ORF">J0895_01390</name>
</gene>
<evidence type="ECO:0000313" key="15">
    <source>
        <dbReference type="EMBL" id="MBO0347782.1"/>
    </source>
</evidence>
<feature type="region of interest" description="Disordered" evidence="11">
    <location>
        <begin position="506"/>
        <end position="577"/>
    </location>
</feature>
<dbReference type="InterPro" id="IPR036318">
    <property type="entry name" value="FAD-bd_PCMH-like_sf"/>
</dbReference>
<evidence type="ECO:0000256" key="2">
    <source>
        <dbReference type="ARBA" id="ARBA00006337"/>
    </source>
</evidence>
<dbReference type="RefSeq" id="WP_207086358.1">
    <property type="nucleotide sequence ID" value="NZ_JAFLQW010000037.1"/>
</dbReference>
<feature type="compositionally biased region" description="Acidic residues" evidence="11">
    <location>
        <begin position="551"/>
        <end position="564"/>
    </location>
</feature>
<dbReference type="InterPro" id="IPR044751">
    <property type="entry name" value="Ion_transp-like_CBS"/>
</dbReference>
<evidence type="ECO:0000259" key="14">
    <source>
        <dbReference type="PROSITE" id="PS51846"/>
    </source>
</evidence>
<dbReference type="InterPro" id="IPR051676">
    <property type="entry name" value="UPF0053_domain"/>
</dbReference>